<proteinExistence type="predicted"/>
<gene>
    <name evidence="3" type="ORF">J2I48_20995</name>
</gene>
<dbReference type="SMART" id="SM00014">
    <property type="entry name" value="acidPPc"/>
    <property type="match status" value="1"/>
</dbReference>
<accession>A0A939GB94</accession>
<reference evidence="3 4" key="1">
    <citation type="submission" date="2021-03" db="EMBL/GenBank/DDBJ databases">
        <title>Fibrella sp. HMF5036 genome sequencing and assembly.</title>
        <authorList>
            <person name="Kang H."/>
            <person name="Kim H."/>
            <person name="Bae S."/>
            <person name="Joh K."/>
        </authorList>
    </citation>
    <scope>NUCLEOTIDE SEQUENCE [LARGE SCALE GENOMIC DNA]</scope>
    <source>
        <strain evidence="3 4">HMF5036</strain>
    </source>
</reference>
<dbReference type="CDD" id="cd03392">
    <property type="entry name" value="PAP2_like_2"/>
    <property type="match status" value="1"/>
</dbReference>
<feature type="transmembrane region" description="Helical" evidence="1">
    <location>
        <begin position="221"/>
        <end position="241"/>
    </location>
</feature>
<feature type="transmembrane region" description="Helical" evidence="1">
    <location>
        <begin position="193"/>
        <end position="215"/>
    </location>
</feature>
<evidence type="ECO:0000313" key="3">
    <source>
        <dbReference type="EMBL" id="MBO0933501.1"/>
    </source>
</evidence>
<dbReference type="Proteomes" id="UP000664795">
    <property type="component" value="Unassembled WGS sequence"/>
</dbReference>
<dbReference type="RefSeq" id="WP_207337468.1">
    <property type="nucleotide sequence ID" value="NZ_JAFMYU010000020.1"/>
</dbReference>
<keyword evidence="1" id="KW-1133">Transmembrane helix</keyword>
<dbReference type="Pfam" id="PF01569">
    <property type="entry name" value="PAP2"/>
    <property type="match status" value="1"/>
</dbReference>
<dbReference type="PANTHER" id="PTHR14969:SF13">
    <property type="entry name" value="AT30094P"/>
    <property type="match status" value="1"/>
</dbReference>
<evidence type="ECO:0000259" key="2">
    <source>
        <dbReference type="SMART" id="SM00014"/>
    </source>
</evidence>
<evidence type="ECO:0000313" key="4">
    <source>
        <dbReference type="Proteomes" id="UP000664795"/>
    </source>
</evidence>
<feature type="transmembrane region" description="Helical" evidence="1">
    <location>
        <begin position="91"/>
        <end position="117"/>
    </location>
</feature>
<feature type="domain" description="Phosphatidic acid phosphatase type 2/haloperoxidase" evidence="2">
    <location>
        <begin position="124"/>
        <end position="236"/>
    </location>
</feature>
<comment type="caution">
    <text evidence="3">The sequence shown here is derived from an EMBL/GenBank/DDBJ whole genome shotgun (WGS) entry which is preliminary data.</text>
</comment>
<keyword evidence="1" id="KW-0812">Transmembrane</keyword>
<dbReference type="PANTHER" id="PTHR14969">
    <property type="entry name" value="SPHINGOSINE-1-PHOSPHATE PHOSPHOHYDROLASE"/>
    <property type="match status" value="1"/>
</dbReference>
<organism evidence="3 4">
    <name type="scientific">Fibrella aquatilis</name>
    <dbReference type="NCBI Taxonomy" id="2817059"/>
    <lineage>
        <taxon>Bacteria</taxon>
        <taxon>Pseudomonadati</taxon>
        <taxon>Bacteroidota</taxon>
        <taxon>Cytophagia</taxon>
        <taxon>Cytophagales</taxon>
        <taxon>Spirosomataceae</taxon>
        <taxon>Fibrella</taxon>
    </lineage>
</organism>
<keyword evidence="1" id="KW-0472">Membrane</keyword>
<dbReference type="SUPFAM" id="SSF48317">
    <property type="entry name" value="Acid phosphatase/Vanadium-dependent haloperoxidase"/>
    <property type="match status" value="1"/>
</dbReference>
<feature type="transmembrane region" description="Helical" evidence="1">
    <location>
        <begin position="37"/>
        <end position="56"/>
    </location>
</feature>
<evidence type="ECO:0000256" key="1">
    <source>
        <dbReference type="SAM" id="Phobius"/>
    </source>
</evidence>
<dbReference type="AlphaFoldDB" id="A0A939GB94"/>
<dbReference type="Gene3D" id="1.20.144.10">
    <property type="entry name" value="Phosphatidic acid phosphatase type 2/haloperoxidase"/>
    <property type="match status" value="2"/>
</dbReference>
<name>A0A939GB94_9BACT</name>
<dbReference type="InterPro" id="IPR036938">
    <property type="entry name" value="PAP2/HPO_sf"/>
</dbReference>
<keyword evidence="4" id="KW-1185">Reference proteome</keyword>
<feature type="transmembrane region" description="Helical" evidence="1">
    <location>
        <begin position="124"/>
        <end position="141"/>
    </location>
</feature>
<dbReference type="InterPro" id="IPR000326">
    <property type="entry name" value="PAP2/HPO"/>
</dbReference>
<protein>
    <submittedName>
        <fullName evidence="3">Phosphatase PAP2 family protein</fullName>
    </submittedName>
</protein>
<sequence>MTTAQLNTLLQRRFGQIATRYPTATHWLAKRLSTDEFTGLPLTGLLGLLVGTGLLLSEVAENIVKAEPMVQIDNLFTHWLFQGRSSRLSQLFYGITWFGSRPATVGFTLLGSIVLLWQRQRRNALILWLLLGGVSLFVQVGKRTFIRPRPQEVAYYPEVGYSFPSGHSAVSMTLYGLLAYWAIRRLRSATARLLMGLVAVCLILTVGFSRIYLGVHFLSDVLGGYLLGIAWLSVGIILSEWQRK</sequence>
<dbReference type="EMBL" id="JAFMYU010000020">
    <property type="protein sequence ID" value="MBO0933501.1"/>
    <property type="molecule type" value="Genomic_DNA"/>
</dbReference>
<feature type="transmembrane region" description="Helical" evidence="1">
    <location>
        <begin position="161"/>
        <end position="181"/>
    </location>
</feature>